<protein>
    <submittedName>
        <fullName evidence="4">TolB, C-terminal domain-containing protein</fullName>
    </submittedName>
</protein>
<keyword evidence="5" id="KW-1185">Reference proteome</keyword>
<reference evidence="4" key="1">
    <citation type="journal article" date="2020" name="Stud. Mycol.">
        <title>101 Dothideomycetes genomes: a test case for predicting lifestyles and emergence of pathogens.</title>
        <authorList>
            <person name="Haridas S."/>
            <person name="Albert R."/>
            <person name="Binder M."/>
            <person name="Bloem J."/>
            <person name="Labutti K."/>
            <person name="Salamov A."/>
            <person name="Andreopoulos B."/>
            <person name="Baker S."/>
            <person name="Barry K."/>
            <person name="Bills G."/>
            <person name="Bluhm B."/>
            <person name="Cannon C."/>
            <person name="Castanera R."/>
            <person name="Culley D."/>
            <person name="Daum C."/>
            <person name="Ezra D."/>
            <person name="Gonzalez J."/>
            <person name="Henrissat B."/>
            <person name="Kuo A."/>
            <person name="Liang C."/>
            <person name="Lipzen A."/>
            <person name="Lutzoni F."/>
            <person name="Magnuson J."/>
            <person name="Mondo S."/>
            <person name="Nolan M."/>
            <person name="Ohm R."/>
            <person name="Pangilinan J."/>
            <person name="Park H.-J."/>
            <person name="Ramirez L."/>
            <person name="Alfaro M."/>
            <person name="Sun H."/>
            <person name="Tritt A."/>
            <person name="Yoshinaga Y."/>
            <person name="Zwiers L.-H."/>
            <person name="Turgeon B."/>
            <person name="Goodwin S."/>
            <person name="Spatafora J."/>
            <person name="Crous P."/>
            <person name="Grigoriev I."/>
        </authorList>
    </citation>
    <scope>NUCLEOTIDE SEQUENCE</scope>
    <source>
        <strain evidence="4">CBS 109.77</strain>
    </source>
</reference>
<evidence type="ECO:0000313" key="5">
    <source>
        <dbReference type="Proteomes" id="UP000799757"/>
    </source>
</evidence>
<dbReference type="SMART" id="SM00320">
    <property type="entry name" value="WD40"/>
    <property type="match status" value="3"/>
</dbReference>
<dbReference type="PANTHER" id="PTHR19879">
    <property type="entry name" value="TRANSCRIPTION INITIATION FACTOR TFIID"/>
    <property type="match status" value="1"/>
</dbReference>
<dbReference type="AlphaFoldDB" id="A0A6A6X6D8"/>
<keyword evidence="1 3" id="KW-0853">WD repeat</keyword>
<feature type="non-terminal residue" evidence="4">
    <location>
        <position position="261"/>
    </location>
</feature>
<dbReference type="InterPro" id="IPR019775">
    <property type="entry name" value="WD40_repeat_CS"/>
</dbReference>
<evidence type="ECO:0000256" key="1">
    <source>
        <dbReference type="ARBA" id="ARBA00022574"/>
    </source>
</evidence>
<dbReference type="OrthoDB" id="1367865at2759"/>
<evidence type="ECO:0000256" key="3">
    <source>
        <dbReference type="PROSITE-ProRule" id="PRU00221"/>
    </source>
</evidence>
<feature type="repeat" description="WD" evidence="3">
    <location>
        <begin position="47"/>
        <end position="88"/>
    </location>
</feature>
<gene>
    <name evidence="4" type="ORF">K505DRAFT_214472</name>
</gene>
<dbReference type="EMBL" id="MU002000">
    <property type="protein sequence ID" value="KAF2791821.1"/>
    <property type="molecule type" value="Genomic_DNA"/>
</dbReference>
<dbReference type="PROSITE" id="PS50294">
    <property type="entry name" value="WD_REPEATS_REGION"/>
    <property type="match status" value="1"/>
</dbReference>
<dbReference type="PROSITE" id="PS50082">
    <property type="entry name" value="WD_REPEATS_2"/>
    <property type="match status" value="1"/>
</dbReference>
<dbReference type="SUPFAM" id="SSF50978">
    <property type="entry name" value="WD40 repeat-like"/>
    <property type="match status" value="1"/>
</dbReference>
<accession>A0A6A6X6D8</accession>
<dbReference type="Gene3D" id="2.130.10.10">
    <property type="entry name" value="YVTN repeat-like/Quinoprotein amine dehydrogenase"/>
    <property type="match status" value="1"/>
</dbReference>
<proteinExistence type="predicted"/>
<dbReference type="PANTHER" id="PTHR19879:SF9">
    <property type="entry name" value="TRANSCRIPTION INITIATION FACTOR TFIID SUBUNIT 5"/>
    <property type="match status" value="1"/>
</dbReference>
<dbReference type="Proteomes" id="UP000799757">
    <property type="component" value="Unassembled WGS sequence"/>
</dbReference>
<dbReference type="InterPro" id="IPR036322">
    <property type="entry name" value="WD40_repeat_dom_sf"/>
</dbReference>
<name>A0A6A6X6D8_9PLEO</name>
<dbReference type="Pfam" id="PF00400">
    <property type="entry name" value="WD40"/>
    <property type="match status" value="1"/>
</dbReference>
<dbReference type="PROSITE" id="PS00678">
    <property type="entry name" value="WD_REPEATS_1"/>
    <property type="match status" value="1"/>
</dbReference>
<dbReference type="InterPro" id="IPR001680">
    <property type="entry name" value="WD40_rpt"/>
</dbReference>
<organism evidence="4 5">
    <name type="scientific">Melanomma pulvis-pyrius CBS 109.77</name>
    <dbReference type="NCBI Taxonomy" id="1314802"/>
    <lineage>
        <taxon>Eukaryota</taxon>
        <taxon>Fungi</taxon>
        <taxon>Dikarya</taxon>
        <taxon>Ascomycota</taxon>
        <taxon>Pezizomycotina</taxon>
        <taxon>Dothideomycetes</taxon>
        <taxon>Pleosporomycetidae</taxon>
        <taxon>Pleosporales</taxon>
        <taxon>Melanommataceae</taxon>
        <taxon>Melanomma</taxon>
    </lineage>
</organism>
<keyword evidence="2" id="KW-0677">Repeat</keyword>
<evidence type="ECO:0000256" key="2">
    <source>
        <dbReference type="ARBA" id="ARBA00022737"/>
    </source>
</evidence>
<dbReference type="InterPro" id="IPR015943">
    <property type="entry name" value="WD40/YVTN_repeat-like_dom_sf"/>
</dbReference>
<feature type="non-terminal residue" evidence="4">
    <location>
        <position position="1"/>
    </location>
</feature>
<evidence type="ECO:0000313" key="4">
    <source>
        <dbReference type="EMBL" id="KAF2791821.1"/>
    </source>
</evidence>
<sequence length="261" mass="29314">GQRIERVGVFSSFDSTQFSKDGSRMLTLDDKVAYVYDLDNATANLTLVGHTNQVVSEVFSPDGKIIATTAWDGYTKIWNATTGQLIKDIGPSGDYNWLVLFSPDNKYLLETGPPKPTVKLWPVSNTNNQTITPIGIGSLPLWARNAVWSPNGEFLAIGSFGQILIVRSSDLKTVQNWQIEAERFAEVSHLTWLDGGKKLAYRVTAGLEMYDFEKNLKYRWGPDDLDHYKDYYTGGQIMVVNNKGWIGGVDGDQMVRFWPYP</sequence>